<gene>
    <name evidence="1" type="ORF">SAMN04487977_101460</name>
</gene>
<evidence type="ECO:0000313" key="2">
    <source>
        <dbReference type="Proteomes" id="UP000182360"/>
    </source>
</evidence>
<accession>A0A1H9AT58</accession>
<dbReference type="EMBL" id="FOFU01000001">
    <property type="protein sequence ID" value="SEP79900.1"/>
    <property type="molecule type" value="Genomic_DNA"/>
</dbReference>
<dbReference type="Proteomes" id="UP000182360">
    <property type="component" value="Unassembled WGS sequence"/>
</dbReference>
<name>A0A1H9AT58_9SPIR</name>
<keyword evidence="2" id="KW-1185">Reference proteome</keyword>
<evidence type="ECO:0000313" key="1">
    <source>
        <dbReference type="EMBL" id="SEP79900.1"/>
    </source>
</evidence>
<protein>
    <submittedName>
        <fullName evidence="1">Uncharacterized protein</fullName>
    </submittedName>
</protein>
<proteinExistence type="predicted"/>
<dbReference type="AlphaFoldDB" id="A0A1H9AT58"/>
<dbReference type="RefSeq" id="WP_074640495.1">
    <property type="nucleotide sequence ID" value="NZ_FOFU01000001.1"/>
</dbReference>
<sequence length="117" mass="13586">MAQAWDSHVNQLARRDTTWSEITGFISDETLSGKTKRRMAHSLAKRPFSVTMIFTYDEYLYFSYWYKNTIKFGTLSFEFPKIDGSGNAEYRFTSDGAPQYSQTSGKLITCTMDWEEV</sequence>
<reference evidence="1 2" key="1">
    <citation type="submission" date="2016-10" db="EMBL/GenBank/DDBJ databases">
        <authorList>
            <person name="de Groot N.N."/>
        </authorList>
    </citation>
    <scope>NUCLEOTIDE SEQUENCE [LARGE SCALE GENOMIC DNA]</scope>
    <source>
        <strain evidence="1 2">B25</strain>
    </source>
</reference>
<organism evidence="1 2">
    <name type="scientific">Treponema bryantii</name>
    <dbReference type="NCBI Taxonomy" id="163"/>
    <lineage>
        <taxon>Bacteria</taxon>
        <taxon>Pseudomonadati</taxon>
        <taxon>Spirochaetota</taxon>
        <taxon>Spirochaetia</taxon>
        <taxon>Spirochaetales</taxon>
        <taxon>Treponemataceae</taxon>
        <taxon>Treponema</taxon>
    </lineage>
</organism>